<dbReference type="AlphaFoldDB" id="A0A1F7GIK5"/>
<protein>
    <recommendedName>
        <fullName evidence="4">PABS domain-containing protein</fullName>
    </recommendedName>
</protein>
<dbReference type="Gene3D" id="3.40.50.150">
    <property type="entry name" value="Vaccinia Virus protein VP39"/>
    <property type="match status" value="1"/>
</dbReference>
<dbReference type="CDD" id="cd02440">
    <property type="entry name" value="AdoMet_MTases"/>
    <property type="match status" value="1"/>
</dbReference>
<organism evidence="2 3">
    <name type="scientific">Candidatus Roizmanbacteria bacterium RIFCSPHIGHO2_01_FULL_39_24</name>
    <dbReference type="NCBI Taxonomy" id="1802032"/>
    <lineage>
        <taxon>Bacteria</taxon>
        <taxon>Candidatus Roizmaniibacteriota</taxon>
    </lineage>
</organism>
<name>A0A1F7GIK5_9BACT</name>
<comment type="caution">
    <text evidence="2">The sequence shown here is derived from an EMBL/GenBank/DDBJ whole genome shotgun (WGS) entry which is preliminary data.</text>
</comment>
<reference evidence="2 3" key="1">
    <citation type="journal article" date="2016" name="Nat. Commun.">
        <title>Thousands of microbial genomes shed light on interconnected biogeochemical processes in an aquifer system.</title>
        <authorList>
            <person name="Anantharaman K."/>
            <person name="Brown C.T."/>
            <person name="Hug L.A."/>
            <person name="Sharon I."/>
            <person name="Castelle C.J."/>
            <person name="Probst A.J."/>
            <person name="Thomas B.C."/>
            <person name="Singh A."/>
            <person name="Wilkins M.J."/>
            <person name="Karaoz U."/>
            <person name="Brodie E.L."/>
            <person name="Williams K.H."/>
            <person name="Hubbard S.S."/>
            <person name="Banfield J.F."/>
        </authorList>
    </citation>
    <scope>NUCLEOTIDE SEQUENCE [LARGE SCALE GENOMIC DNA]</scope>
</reference>
<evidence type="ECO:0000256" key="1">
    <source>
        <dbReference type="ARBA" id="ARBA00023115"/>
    </source>
</evidence>
<gene>
    <name evidence="2" type="ORF">A2799_02060</name>
</gene>
<dbReference type="Proteomes" id="UP000176850">
    <property type="component" value="Unassembled WGS sequence"/>
</dbReference>
<dbReference type="PANTHER" id="PTHR43317:SF1">
    <property type="entry name" value="THERMOSPERMINE SYNTHASE ACAULIS5"/>
    <property type="match status" value="1"/>
</dbReference>
<dbReference type="EMBL" id="MFZH01000024">
    <property type="protein sequence ID" value="OGK18820.1"/>
    <property type="molecule type" value="Genomic_DNA"/>
</dbReference>
<dbReference type="Pfam" id="PF01564">
    <property type="entry name" value="Spermine_synth"/>
    <property type="match status" value="1"/>
</dbReference>
<evidence type="ECO:0008006" key="4">
    <source>
        <dbReference type="Google" id="ProtNLM"/>
    </source>
</evidence>
<sequence length="202" mass="23208">MQHKNIELFHSEYNDVIRVVEKNDNYSVIVGKFAQSGSDIEFLWDEVFDKLYKNKKHTKILILGFGAGSIMKTIKSIWEKTIVTGIEIDPEMIKIAKKYFPANIKGVGIIIGDAVDYVNKLDDTRIFDLVVVDCYLGGEQPTSISSLPFLLKLKKIATRVIFNQLFIPNNKDELEKIAFIRELDTFFTVHALKLPYNIIIEY</sequence>
<dbReference type="PANTHER" id="PTHR43317">
    <property type="entry name" value="THERMOSPERMINE SYNTHASE ACAULIS5"/>
    <property type="match status" value="1"/>
</dbReference>
<accession>A0A1F7GIK5</accession>
<evidence type="ECO:0000313" key="3">
    <source>
        <dbReference type="Proteomes" id="UP000176850"/>
    </source>
</evidence>
<keyword evidence="1" id="KW-0620">Polyamine biosynthesis</keyword>
<dbReference type="SUPFAM" id="SSF53335">
    <property type="entry name" value="S-adenosyl-L-methionine-dependent methyltransferases"/>
    <property type="match status" value="1"/>
</dbReference>
<dbReference type="GO" id="GO:0006596">
    <property type="term" value="P:polyamine biosynthetic process"/>
    <property type="evidence" value="ECO:0007669"/>
    <property type="project" value="UniProtKB-KW"/>
</dbReference>
<proteinExistence type="predicted"/>
<evidence type="ECO:0000313" key="2">
    <source>
        <dbReference type="EMBL" id="OGK18820.1"/>
    </source>
</evidence>
<dbReference type="InterPro" id="IPR029063">
    <property type="entry name" value="SAM-dependent_MTases_sf"/>
</dbReference>